<dbReference type="InterPro" id="IPR001279">
    <property type="entry name" value="Metallo-B-lactamas"/>
</dbReference>
<dbReference type="SMART" id="SM00849">
    <property type="entry name" value="Lactamase_B"/>
    <property type="match status" value="1"/>
</dbReference>
<protein>
    <recommendedName>
        <fullName evidence="1">Metallo-beta-lactamase domain-containing protein</fullName>
    </recommendedName>
</protein>
<gene>
    <name evidence="2" type="ORF">ACFOUO_04550</name>
</gene>
<dbReference type="InterPro" id="IPR036866">
    <property type="entry name" value="RibonucZ/Hydroxyglut_hydro"/>
</dbReference>
<dbReference type="RefSeq" id="WP_380702586.1">
    <property type="nucleotide sequence ID" value="NZ_JBHSAP010000007.1"/>
</dbReference>
<dbReference type="Gene3D" id="3.60.15.10">
    <property type="entry name" value="Ribonuclease Z/Hydroxyacylglutathione hydrolase-like"/>
    <property type="match status" value="1"/>
</dbReference>
<dbReference type="EMBL" id="JBHSAP010000007">
    <property type="protein sequence ID" value="MFC4076074.1"/>
    <property type="molecule type" value="Genomic_DNA"/>
</dbReference>
<dbReference type="PANTHER" id="PTHR36839:SF1">
    <property type="entry name" value="METALLO-BETA-LACTAMASE FAMILY PROTEIN (AFU_ORTHOLOGUE AFUA_5G12770)"/>
    <property type="match status" value="1"/>
</dbReference>
<accession>A0ABV8JFN2</accession>
<keyword evidence="3" id="KW-1185">Reference proteome</keyword>
<sequence length="271" mass="30743">MDQTSYICITCGTRFSESEKEPISCPICMDDRQYIRPGGQAWTTLEVMKNAGYRNEQLPLEPRLTEIVTRPSFAIGQRALLLKTEDGNFLWDCTTYLDDKTVEWMRQKGGLKGIVISHPHFYSNYAGWGEALDCPVYLHEADRDWVMGPKDKIQFWSGDEYRLTSNVTAVRLGGHFPGSTFLHWREGAEGKGSILTGDTIFVTPGLDRVSFMYSFPNHIPLPAQEMQRIRLVIEGWDFDHIHGAWSGRSITGDGKAITLRSIDHYLGMLEG</sequence>
<evidence type="ECO:0000259" key="1">
    <source>
        <dbReference type="SMART" id="SM00849"/>
    </source>
</evidence>
<name>A0ABV8JFN2_9BACL</name>
<evidence type="ECO:0000313" key="3">
    <source>
        <dbReference type="Proteomes" id="UP001595843"/>
    </source>
</evidence>
<organism evidence="2 3">
    <name type="scientific">Salinithrix halophila</name>
    <dbReference type="NCBI Taxonomy" id="1485204"/>
    <lineage>
        <taxon>Bacteria</taxon>
        <taxon>Bacillati</taxon>
        <taxon>Bacillota</taxon>
        <taxon>Bacilli</taxon>
        <taxon>Bacillales</taxon>
        <taxon>Thermoactinomycetaceae</taxon>
        <taxon>Salinithrix</taxon>
    </lineage>
</organism>
<dbReference type="Proteomes" id="UP001595843">
    <property type="component" value="Unassembled WGS sequence"/>
</dbReference>
<evidence type="ECO:0000313" key="2">
    <source>
        <dbReference type="EMBL" id="MFC4076074.1"/>
    </source>
</evidence>
<dbReference type="PANTHER" id="PTHR36839">
    <property type="entry name" value="METALLO-BETA-LACTAMASE FAMILY PROTEIN (AFU_ORTHOLOGUE AFUA_5G12770)"/>
    <property type="match status" value="1"/>
</dbReference>
<comment type="caution">
    <text evidence="2">The sequence shown here is derived from an EMBL/GenBank/DDBJ whole genome shotgun (WGS) entry which is preliminary data.</text>
</comment>
<dbReference type="SUPFAM" id="SSF56281">
    <property type="entry name" value="Metallo-hydrolase/oxidoreductase"/>
    <property type="match status" value="1"/>
</dbReference>
<feature type="domain" description="Metallo-beta-lactamase" evidence="1">
    <location>
        <begin position="76"/>
        <end position="236"/>
    </location>
</feature>
<proteinExistence type="predicted"/>
<reference evidence="3" key="1">
    <citation type="journal article" date="2019" name="Int. J. Syst. Evol. Microbiol.">
        <title>The Global Catalogue of Microorganisms (GCM) 10K type strain sequencing project: providing services to taxonomists for standard genome sequencing and annotation.</title>
        <authorList>
            <consortium name="The Broad Institute Genomics Platform"/>
            <consortium name="The Broad Institute Genome Sequencing Center for Infectious Disease"/>
            <person name="Wu L."/>
            <person name="Ma J."/>
        </authorList>
    </citation>
    <scope>NUCLEOTIDE SEQUENCE [LARGE SCALE GENOMIC DNA]</scope>
    <source>
        <strain evidence="3">IBRC-M 10813</strain>
    </source>
</reference>